<dbReference type="EMBL" id="CALNXK010000029">
    <property type="protein sequence ID" value="CAH3116410.1"/>
    <property type="molecule type" value="Genomic_DNA"/>
</dbReference>
<keyword evidence="2" id="KW-0732">Signal</keyword>
<keyword evidence="5" id="KW-1185">Reference proteome</keyword>
<dbReference type="InterPro" id="IPR002181">
    <property type="entry name" value="Fibrinogen_a/b/g_C_dom"/>
</dbReference>
<protein>
    <recommendedName>
        <fullName evidence="3">Fibrinogen C-terminal domain-containing protein</fullName>
    </recommendedName>
</protein>
<dbReference type="Gene3D" id="2.60.120.1000">
    <property type="match status" value="1"/>
</dbReference>
<dbReference type="SUPFAM" id="SSF56496">
    <property type="entry name" value="Fibrinogen C-terminal domain-like"/>
    <property type="match status" value="1"/>
</dbReference>
<organism evidence="4 5">
    <name type="scientific">Porites lobata</name>
    <dbReference type="NCBI Taxonomy" id="104759"/>
    <lineage>
        <taxon>Eukaryota</taxon>
        <taxon>Metazoa</taxon>
        <taxon>Cnidaria</taxon>
        <taxon>Anthozoa</taxon>
        <taxon>Hexacorallia</taxon>
        <taxon>Scleractinia</taxon>
        <taxon>Fungiina</taxon>
        <taxon>Poritidae</taxon>
        <taxon>Porites</taxon>
    </lineage>
</organism>
<comment type="caution">
    <text evidence="4">The sequence shown here is derived from an EMBL/GenBank/DDBJ whole genome shotgun (WGS) entry which is preliminary data.</text>
</comment>
<feature type="domain" description="Fibrinogen C-terminal" evidence="3">
    <location>
        <begin position="54"/>
        <end position="114"/>
    </location>
</feature>
<dbReference type="Pfam" id="PF00147">
    <property type="entry name" value="Fibrinogen_C"/>
    <property type="match status" value="1"/>
</dbReference>
<sequence>MKHILALGVIFTASVANALYLADSDQGVNCDCPAHLKGQRKMHGGKWSLYRDYGDESHPGSSCKDIKDRKGEDSANGIYWIKLKGEDEAFQVYCDMDNGGWTMVFKAVTREENGYKLYTSAETSTEDVEDALDVTKKHPEHYKNRIVLNWEDFKPSEARVALYTSGELQKELKFNASGSNNSNWFSCSALTQSSWFDIPSEPHNYFSIYGSVHSTRDKRRFFINRNYRSCPNDAGWMVITELEHCDWEMNKKNAILYSKLSNYTNWNEDENVLEADVLVVYVR</sequence>
<keyword evidence="1" id="KW-1015">Disulfide bond</keyword>
<evidence type="ECO:0000313" key="4">
    <source>
        <dbReference type="EMBL" id="CAH3116410.1"/>
    </source>
</evidence>
<dbReference type="PANTHER" id="PTHR16146:SF46">
    <property type="entry name" value="INTELECTIN-1A-RELATED"/>
    <property type="match status" value="1"/>
</dbReference>
<dbReference type="Proteomes" id="UP001159405">
    <property type="component" value="Unassembled WGS sequence"/>
</dbReference>
<dbReference type="PANTHER" id="PTHR16146">
    <property type="entry name" value="INTELECTIN"/>
    <property type="match status" value="1"/>
</dbReference>
<name>A0ABN8NTB8_9CNID</name>
<evidence type="ECO:0000256" key="1">
    <source>
        <dbReference type="ARBA" id="ARBA00023157"/>
    </source>
</evidence>
<evidence type="ECO:0000313" key="5">
    <source>
        <dbReference type="Proteomes" id="UP001159405"/>
    </source>
</evidence>
<dbReference type="NCBIfam" id="NF040941">
    <property type="entry name" value="GGGWT_bact"/>
    <property type="match status" value="1"/>
</dbReference>
<gene>
    <name evidence="4" type="ORF">PLOB_00024375</name>
</gene>
<feature type="chain" id="PRO_5045080890" description="Fibrinogen C-terminal domain-containing protein" evidence="2">
    <location>
        <begin position="19"/>
        <end position="283"/>
    </location>
</feature>
<evidence type="ECO:0000256" key="2">
    <source>
        <dbReference type="SAM" id="SignalP"/>
    </source>
</evidence>
<proteinExistence type="predicted"/>
<accession>A0ABN8NTB8</accession>
<reference evidence="4 5" key="1">
    <citation type="submission" date="2022-05" db="EMBL/GenBank/DDBJ databases">
        <authorList>
            <consortium name="Genoscope - CEA"/>
            <person name="William W."/>
        </authorList>
    </citation>
    <scope>NUCLEOTIDE SEQUENCE [LARGE SCALE GENOMIC DNA]</scope>
</reference>
<dbReference type="PROSITE" id="PS51406">
    <property type="entry name" value="FIBRINOGEN_C_2"/>
    <property type="match status" value="1"/>
</dbReference>
<feature type="signal peptide" evidence="2">
    <location>
        <begin position="1"/>
        <end position="18"/>
    </location>
</feature>
<dbReference type="InterPro" id="IPR036056">
    <property type="entry name" value="Fibrinogen-like_C"/>
</dbReference>
<evidence type="ECO:0000259" key="3">
    <source>
        <dbReference type="PROSITE" id="PS51406"/>
    </source>
</evidence>